<feature type="transmembrane region" description="Helical" evidence="1">
    <location>
        <begin position="12"/>
        <end position="39"/>
    </location>
</feature>
<evidence type="ECO:0000256" key="1">
    <source>
        <dbReference type="SAM" id="Phobius"/>
    </source>
</evidence>
<dbReference type="EMBL" id="LAZR01000517">
    <property type="protein sequence ID" value="KKN65719.1"/>
    <property type="molecule type" value="Genomic_DNA"/>
</dbReference>
<protein>
    <submittedName>
        <fullName evidence="2">Uncharacterized protein</fullName>
    </submittedName>
</protein>
<keyword evidence="1" id="KW-0472">Membrane</keyword>
<dbReference type="AlphaFoldDB" id="A0A0F9SFB4"/>
<reference evidence="2" key="1">
    <citation type="journal article" date="2015" name="Nature">
        <title>Complex archaea that bridge the gap between prokaryotes and eukaryotes.</title>
        <authorList>
            <person name="Spang A."/>
            <person name="Saw J.H."/>
            <person name="Jorgensen S.L."/>
            <person name="Zaremba-Niedzwiedzka K."/>
            <person name="Martijn J."/>
            <person name="Lind A.E."/>
            <person name="van Eijk R."/>
            <person name="Schleper C."/>
            <person name="Guy L."/>
            <person name="Ettema T.J."/>
        </authorList>
    </citation>
    <scope>NUCLEOTIDE SEQUENCE</scope>
</reference>
<comment type="caution">
    <text evidence="2">The sequence shown here is derived from an EMBL/GenBank/DDBJ whole genome shotgun (WGS) entry which is preliminary data.</text>
</comment>
<proteinExistence type="predicted"/>
<name>A0A0F9SFB4_9ZZZZ</name>
<keyword evidence="1" id="KW-1133">Transmembrane helix</keyword>
<gene>
    <name evidence="2" type="ORF">LCGC14_0478580</name>
</gene>
<sequence length="79" mass="8673">MKNKIKRILGKIILAIIVLLRCIVACAVASPIVVFTGLFLTEMASKGQPHWAALGGVLVVLSLIALTLSFYWMFKKKSK</sequence>
<feature type="transmembrane region" description="Helical" evidence="1">
    <location>
        <begin position="51"/>
        <end position="74"/>
    </location>
</feature>
<keyword evidence="1" id="KW-0812">Transmembrane</keyword>
<organism evidence="2">
    <name type="scientific">marine sediment metagenome</name>
    <dbReference type="NCBI Taxonomy" id="412755"/>
    <lineage>
        <taxon>unclassified sequences</taxon>
        <taxon>metagenomes</taxon>
        <taxon>ecological metagenomes</taxon>
    </lineage>
</organism>
<accession>A0A0F9SFB4</accession>
<evidence type="ECO:0000313" key="2">
    <source>
        <dbReference type="EMBL" id="KKN65719.1"/>
    </source>
</evidence>